<evidence type="ECO:0000313" key="3">
    <source>
        <dbReference type="Proteomes" id="UP000001554"/>
    </source>
</evidence>
<dbReference type="GO" id="GO:0005737">
    <property type="term" value="C:cytoplasm"/>
    <property type="evidence" value="ECO:0000318"/>
    <property type="project" value="GO_Central"/>
</dbReference>
<keyword evidence="3" id="KW-1185">Reference proteome</keyword>
<dbReference type="OrthoDB" id="741027at2759"/>
<feature type="compositionally biased region" description="Basic and acidic residues" evidence="2">
    <location>
        <begin position="411"/>
        <end position="423"/>
    </location>
</feature>
<dbReference type="InterPro" id="IPR004142">
    <property type="entry name" value="NDRG"/>
</dbReference>
<comment type="similarity">
    <text evidence="1">Belongs to the NDRG family.</text>
</comment>
<dbReference type="GeneID" id="118417328"/>
<dbReference type="Pfam" id="PF03096">
    <property type="entry name" value="Ndr"/>
    <property type="match status" value="2"/>
</dbReference>
<accession>A0A9J7LBX8</accession>
<dbReference type="GO" id="GO:0007165">
    <property type="term" value="P:signal transduction"/>
    <property type="evidence" value="ECO:0000318"/>
    <property type="project" value="GO_Central"/>
</dbReference>
<dbReference type="OMA" id="EHPPDFE"/>
<evidence type="ECO:0000256" key="1">
    <source>
        <dbReference type="ARBA" id="ARBA00005598"/>
    </source>
</evidence>
<reference evidence="3" key="1">
    <citation type="journal article" date="2020" name="Nat. Ecol. Evol.">
        <title>Deeply conserved synteny resolves early events in vertebrate evolution.</title>
        <authorList>
            <person name="Simakov O."/>
            <person name="Marletaz F."/>
            <person name="Yue J.X."/>
            <person name="O'Connell B."/>
            <person name="Jenkins J."/>
            <person name="Brandt A."/>
            <person name="Calef R."/>
            <person name="Tung C.H."/>
            <person name="Huang T.K."/>
            <person name="Schmutz J."/>
            <person name="Satoh N."/>
            <person name="Yu J.K."/>
            <person name="Putnam N.H."/>
            <person name="Green R.E."/>
            <person name="Rokhsar D.S."/>
        </authorList>
    </citation>
    <scope>NUCLEOTIDE SEQUENCE [LARGE SCALE GENOMIC DNA]</scope>
    <source>
        <strain evidence="3">S238N-H82</strain>
    </source>
</reference>
<dbReference type="Proteomes" id="UP000001554">
    <property type="component" value="Chromosome 6"/>
</dbReference>
<feature type="compositionally biased region" description="Low complexity" evidence="2">
    <location>
        <begin position="386"/>
        <end position="405"/>
    </location>
</feature>
<proteinExistence type="inferred from homology"/>
<reference evidence="4" key="2">
    <citation type="submission" date="2025-08" db="UniProtKB">
        <authorList>
            <consortium name="RefSeq"/>
        </authorList>
    </citation>
    <scope>IDENTIFICATION</scope>
    <source>
        <strain evidence="4">S238N-H82</strain>
        <tissue evidence="4">Testes</tissue>
    </source>
</reference>
<protein>
    <submittedName>
        <fullName evidence="4">Protein NDRG3-like</fullName>
    </submittedName>
</protein>
<dbReference type="Gene3D" id="3.40.50.1820">
    <property type="entry name" value="alpha/beta hydrolase"/>
    <property type="match status" value="1"/>
</dbReference>
<evidence type="ECO:0000313" key="4">
    <source>
        <dbReference type="RefSeq" id="XP_035678758.1"/>
    </source>
</evidence>
<sequence length="455" mass="50733">MDEVELRNISVQENQPLMLSKEASDTVFCEEDVETSRGTMKVAVQGNRAKQAILTYHDIGLNHVTCFQNFFNYEEMQVILKNFCVYHVNAPGQHMDAAAMNVNLTTGAGLDHDKFGANVMWKWSGGQQASSLLVQGDVSATGERADESIPPEDLYQYPTMDELAVMLEAVLQHFNLKRVIGFGVGAGGNVLSRFALNNRNKVDGLVLINTVCTAVGWTEWAYQKWNNWYLFSNQMTEGTVDYLLWHYFGSRTMEGHHDLVHAYRENLVRSVNPVNLAMFVDSYIKRNDMALHREVDPAKKKIQKTIKCPVLLVGGDYSPHIEDVVEMNSRLDPVETQWIKMADCGGMVLEEQPGKMCEAFKLFLQGMGYIPEVPCVPSMSALTRSRSGSVHSRSSDVSVPQSPSDTLLESLQREAQGRGDEPSSVKLQANLRQGDGPSDIKTQANLRHAAAPLKV</sequence>
<dbReference type="InterPro" id="IPR029058">
    <property type="entry name" value="AB_hydrolase_fold"/>
</dbReference>
<dbReference type="KEGG" id="bfo:118417328"/>
<gene>
    <name evidence="4" type="primary">LOC118417328</name>
</gene>
<dbReference type="AlphaFoldDB" id="A0A9J7LBX8"/>
<name>A0A9J7LBX8_BRAFL</name>
<dbReference type="PANTHER" id="PTHR11034">
    <property type="entry name" value="N-MYC DOWNSTREAM REGULATED"/>
    <property type="match status" value="1"/>
</dbReference>
<feature type="region of interest" description="Disordered" evidence="2">
    <location>
        <begin position="386"/>
        <end position="455"/>
    </location>
</feature>
<organism evidence="3 4">
    <name type="scientific">Branchiostoma floridae</name>
    <name type="common">Florida lancelet</name>
    <name type="synonym">Amphioxus</name>
    <dbReference type="NCBI Taxonomy" id="7739"/>
    <lineage>
        <taxon>Eukaryota</taxon>
        <taxon>Metazoa</taxon>
        <taxon>Chordata</taxon>
        <taxon>Cephalochordata</taxon>
        <taxon>Leptocardii</taxon>
        <taxon>Amphioxiformes</taxon>
        <taxon>Branchiostomatidae</taxon>
        <taxon>Branchiostoma</taxon>
    </lineage>
</organism>
<dbReference type="SUPFAM" id="SSF53474">
    <property type="entry name" value="alpha/beta-Hydrolases"/>
    <property type="match status" value="1"/>
</dbReference>
<evidence type="ECO:0000256" key="2">
    <source>
        <dbReference type="SAM" id="MobiDB-lite"/>
    </source>
</evidence>
<dbReference type="RefSeq" id="XP_035678758.1">
    <property type="nucleotide sequence ID" value="XM_035822865.1"/>
</dbReference>